<gene>
    <name evidence="2" type="ORF">H312_02490</name>
</gene>
<protein>
    <submittedName>
        <fullName evidence="2">Uncharacterized protein</fullName>
    </submittedName>
</protein>
<keyword evidence="1" id="KW-1133">Transmembrane helix</keyword>
<keyword evidence="1" id="KW-0472">Membrane</keyword>
<feature type="transmembrane region" description="Helical" evidence="1">
    <location>
        <begin position="68"/>
        <end position="89"/>
    </location>
</feature>
<dbReference type="HOGENOM" id="CLU_2222601_0_0_1"/>
<keyword evidence="3" id="KW-1185">Reference proteome</keyword>
<reference evidence="3" key="1">
    <citation type="submission" date="2013-02" db="EMBL/GenBank/DDBJ databases">
        <authorList>
            <consortium name="The Broad Institute Genome Sequencing Platform"/>
            <person name="Cuomo C."/>
            <person name="Becnel J."/>
            <person name="Sanscrainte N."/>
            <person name="Walker B."/>
            <person name="Young S.K."/>
            <person name="Zeng Q."/>
            <person name="Gargeya S."/>
            <person name="Fitzgerald M."/>
            <person name="Haas B."/>
            <person name="Abouelleil A."/>
            <person name="Alvarado L."/>
            <person name="Arachchi H.M."/>
            <person name="Berlin A.M."/>
            <person name="Chapman S.B."/>
            <person name="Dewar J."/>
            <person name="Goldberg J."/>
            <person name="Griggs A."/>
            <person name="Gujja S."/>
            <person name="Hansen M."/>
            <person name="Howarth C."/>
            <person name="Imamovic A."/>
            <person name="Larimer J."/>
            <person name="McCowan C."/>
            <person name="Murphy C."/>
            <person name="Neiman D."/>
            <person name="Pearson M."/>
            <person name="Priest M."/>
            <person name="Roberts A."/>
            <person name="Saif S."/>
            <person name="Shea T."/>
            <person name="Sisk P."/>
            <person name="Sykes S."/>
            <person name="Wortman J."/>
            <person name="Nusbaum C."/>
            <person name="Birren B."/>
        </authorList>
    </citation>
    <scope>NUCLEOTIDE SEQUENCE [LARGE SCALE GENOMIC DNA]</scope>
    <source>
        <strain evidence="3">PRA339</strain>
    </source>
</reference>
<dbReference type="Proteomes" id="UP000030655">
    <property type="component" value="Unassembled WGS sequence"/>
</dbReference>
<dbReference type="EMBL" id="KK365203">
    <property type="protein sequence ID" value="KCZ80106.1"/>
    <property type="molecule type" value="Genomic_DNA"/>
</dbReference>
<keyword evidence="1" id="KW-0812">Transmembrane</keyword>
<name>A0A059EZI0_9MICR</name>
<accession>A0A059EZI0</accession>
<proteinExistence type="predicted"/>
<reference evidence="2 3" key="2">
    <citation type="submission" date="2014-03" db="EMBL/GenBank/DDBJ databases">
        <title>The Genome Sequence of Anncaliia algerae insect isolate PRA339.</title>
        <authorList>
            <consortium name="The Broad Institute Genome Sequencing Platform"/>
            <consortium name="The Broad Institute Genome Sequencing Center for Infectious Disease"/>
            <person name="Cuomo C."/>
            <person name="Becnel J."/>
            <person name="Sanscrainte N."/>
            <person name="Walker B."/>
            <person name="Young S.K."/>
            <person name="Zeng Q."/>
            <person name="Gargeya S."/>
            <person name="Fitzgerald M."/>
            <person name="Haas B."/>
            <person name="Abouelleil A."/>
            <person name="Alvarado L."/>
            <person name="Arachchi H.M."/>
            <person name="Berlin A.M."/>
            <person name="Chapman S.B."/>
            <person name="Dewar J."/>
            <person name="Goldberg J."/>
            <person name="Griggs A."/>
            <person name="Gujja S."/>
            <person name="Hansen M."/>
            <person name="Howarth C."/>
            <person name="Imamovic A."/>
            <person name="Larimer J."/>
            <person name="McCowan C."/>
            <person name="Murphy C."/>
            <person name="Neiman D."/>
            <person name="Pearson M."/>
            <person name="Priest M."/>
            <person name="Roberts A."/>
            <person name="Saif S."/>
            <person name="Shea T."/>
            <person name="Sisk P."/>
            <person name="Sykes S."/>
            <person name="Wortman J."/>
            <person name="Nusbaum C."/>
            <person name="Birren B."/>
        </authorList>
    </citation>
    <scope>NUCLEOTIDE SEQUENCE [LARGE SCALE GENOMIC DNA]</scope>
    <source>
        <strain evidence="2 3">PRA339</strain>
    </source>
</reference>
<dbReference type="VEuPathDB" id="MicrosporidiaDB:H312_02490"/>
<dbReference type="AlphaFoldDB" id="A0A059EZI0"/>
<evidence type="ECO:0000313" key="3">
    <source>
        <dbReference type="Proteomes" id="UP000030655"/>
    </source>
</evidence>
<evidence type="ECO:0000313" key="2">
    <source>
        <dbReference type="EMBL" id="KCZ80106.1"/>
    </source>
</evidence>
<sequence length="106" mass="12633">MNHKENFVDPITIVHTNTIEGLNNGLEQLIKPRNCTKKILMVGFSILSGEGKTKKILERFFKGFKSDLIFKLISFIILYFFYFYCQYWQVLLLPYLFNLVFKSLFY</sequence>
<organism evidence="2 3">
    <name type="scientific">Anncaliia algerae PRA339</name>
    <dbReference type="NCBI Taxonomy" id="1288291"/>
    <lineage>
        <taxon>Eukaryota</taxon>
        <taxon>Fungi</taxon>
        <taxon>Fungi incertae sedis</taxon>
        <taxon>Microsporidia</taxon>
        <taxon>Tubulinosematoidea</taxon>
        <taxon>Tubulinosematidae</taxon>
        <taxon>Anncaliia</taxon>
    </lineage>
</organism>
<evidence type="ECO:0000256" key="1">
    <source>
        <dbReference type="SAM" id="Phobius"/>
    </source>
</evidence>